<name>A0ABT5VU24_9BACT</name>
<protein>
    <recommendedName>
        <fullName evidence="4">Flagellin Flp1-like domain-containing protein</fullName>
    </recommendedName>
</protein>
<dbReference type="EMBL" id="JAKJSC010000002">
    <property type="protein sequence ID" value="MDE5418929.1"/>
    <property type="molecule type" value="Genomic_DNA"/>
</dbReference>
<keyword evidence="1" id="KW-1133">Transmembrane helix</keyword>
<dbReference type="RefSeq" id="WP_275110259.1">
    <property type="nucleotide sequence ID" value="NZ_JAKJSC010000002.1"/>
</dbReference>
<organism evidence="2 3">
    <name type="scientific">Paralabilibaculum antarcticum</name>
    <dbReference type="NCBI Taxonomy" id="2912572"/>
    <lineage>
        <taxon>Bacteria</taxon>
        <taxon>Pseudomonadati</taxon>
        <taxon>Bacteroidota</taxon>
        <taxon>Bacteroidia</taxon>
        <taxon>Marinilabiliales</taxon>
        <taxon>Marinifilaceae</taxon>
        <taxon>Paralabilibaculum</taxon>
    </lineage>
</organism>
<feature type="transmembrane region" description="Helical" evidence="1">
    <location>
        <begin position="12"/>
        <end position="29"/>
    </location>
</feature>
<evidence type="ECO:0000256" key="1">
    <source>
        <dbReference type="SAM" id="Phobius"/>
    </source>
</evidence>
<evidence type="ECO:0000313" key="2">
    <source>
        <dbReference type="EMBL" id="MDE5418929.1"/>
    </source>
</evidence>
<evidence type="ECO:0008006" key="4">
    <source>
        <dbReference type="Google" id="ProtNLM"/>
    </source>
</evidence>
<keyword evidence="1" id="KW-0472">Membrane</keyword>
<comment type="caution">
    <text evidence="2">The sequence shown here is derived from an EMBL/GenBank/DDBJ whole genome shotgun (WGS) entry which is preliminary data.</text>
</comment>
<gene>
    <name evidence="2" type="ORF">L3049_13065</name>
</gene>
<sequence>MKKLKDLSLNEKLMISFVVVLLLGIAVKWKDVKEGFFKGLDSYTEQTDNK</sequence>
<evidence type="ECO:0000313" key="3">
    <source>
        <dbReference type="Proteomes" id="UP001528920"/>
    </source>
</evidence>
<keyword evidence="1" id="KW-0812">Transmembrane</keyword>
<proteinExistence type="predicted"/>
<dbReference type="Proteomes" id="UP001528920">
    <property type="component" value="Unassembled WGS sequence"/>
</dbReference>
<accession>A0ABT5VU24</accession>
<reference evidence="2 3" key="1">
    <citation type="submission" date="2022-01" db="EMBL/GenBank/DDBJ databases">
        <title>Labilibaculum sp. nov, a marine bacterium isolated from Antarctica.</title>
        <authorList>
            <person name="Dai W."/>
        </authorList>
    </citation>
    <scope>NUCLEOTIDE SEQUENCE [LARGE SCALE GENOMIC DNA]</scope>
    <source>
        <strain evidence="2 3">DW002</strain>
    </source>
</reference>
<keyword evidence="3" id="KW-1185">Reference proteome</keyword>